<name>A0ACC7NVV9_9BACL</name>
<sequence length="1458" mass="155182">MQTRMAVAKQPEPSSAAKSSSVQASQAKKTAQKEPVKTRAELKQLTDRVLANPENVSREEYALLIKTIGYQGTQMLLAQSKQQKQPDKKEQLKELERSVQEDDKKKEQEQEKPETAGQKQDAAPPEAASGGMSEQAPLGNAPEAEQSKGMAAVGQMEPSNAEQPKKEMAEDKAASSKGLQKSVKALAPALQVKPQPAAAEKASTEPKAAAQNQRAAVEHKAALEHKAEPKAVAEPRAAAEHKAAAKPAPASERAAEQAPEQVPHAAQAEEAAGAAAEARSQPAPQTGADPAATAKSAKPGGSAAEASGLVPEAKGKEPPKPKAIAIKADSPDAILQQLGTMPPTDMVNAFSSAVSVSKGALDKQRQKTQAVLPSVPTPTGLPAGNSAGQSFSAKVAAAIQARTQPKGMDRFQSQKQGGAVQTGQLRDFPTGSQAEEDPDQIMEQARGYAANPPGISMTGEADPSQADGFQSEATRHVEAAKQTELNQTKQDFGENQIQPKADPTVLRADKAIRAVTPPAFAMKRAAALPPEVADRINPSLTSTLSSFMADRKGEYQKGKEPFEAGVESAKNDTSSQINTLKTEAAQNQRTEQEAAKSEVKGLRGQWQSEINQSTGEFDRESKAAAVEKKRDIDGIRRDKEGEVKATLSQAQKDANKEYTSTKKEADKKQKDADGGEKKDRNIFQKAWDWTKEKAQQALDGLKKAVNFLFTQLRKAVKSIFDKAKALAVGIIEKGRQLIVKAIQGLGTVLKGLVNKVFARFPGIAKKITGLIDKTVNKAVQAVNKVAAALKKGVTAALNFMAKSLDTLFAGVQALYNKVLNGISKFLNGDFKAIFGKLLEGAQIAAEIALAFATGGGSVLLQIIKWLATTLPQLIRQAGSVFSFVTTLRSMKVQDVKQLLSPAGMGGYLVKGLFGELKSLPAAKEEEDKEKEASAGGKEEKGLMKVLQLLKGVFKVLKGTYGKVAGAINKALPGMNISTKSWFNPFAMIYAGAVQAMEVVKNPAEALNEGAGKLKSAAGSFFSGIKGKVTETAGSIKEKVMLLGKPAQLMKLLANKAVDMVLNFIVTHPPSALIKAVFKGIEAAAGSSIVELVRKHIPFADKLINKVAESSPVQSLMKPLEQPVNKVGGLIDQVTEEASGLVDDAEKQTGSVLGNGTQLLAGLAGVGAASGKDGAGKSNKAGAGSGGKKGDAKGGGDFVGTVKGGIHTRLITFGKNLLKSGKELALKGAEKIKGAVSGLMVRFSIGSESHKLWVEKKGSRNVVMMASNEEELWKKIKGFWIKVENIEDEENKKMIKEKLEKLESIISNLESEKDGKLGDAELKTAAQLVTDIYTNLKDVDETKKPAFVISRAQYPNHARMLDNAQKKGHSLKNLQKGSGPNEADRNRYHAQKEIRKLKGPPPDGFDYDEFPYASTKQGGAGAHVEPVQSEENQAAGRALGAFYRAHKMKELDAFDVQIK</sequence>
<comment type="caution">
    <text evidence="1">The sequence shown here is derived from an EMBL/GenBank/DDBJ whole genome shotgun (WGS) entry which is preliminary data.</text>
</comment>
<gene>
    <name evidence="1" type="ORF">ACI1P1_02765</name>
</gene>
<protein>
    <submittedName>
        <fullName evidence="1">NucA/NucB deoxyribonuclease domain-containing protein</fullName>
    </submittedName>
</protein>
<keyword evidence="2" id="KW-1185">Reference proteome</keyword>
<evidence type="ECO:0000313" key="1">
    <source>
        <dbReference type="EMBL" id="MFM9327212.1"/>
    </source>
</evidence>
<accession>A0ACC7NVV9</accession>
<dbReference type="EMBL" id="JBJURJ010000002">
    <property type="protein sequence ID" value="MFM9327212.1"/>
    <property type="molecule type" value="Genomic_DNA"/>
</dbReference>
<proteinExistence type="predicted"/>
<reference evidence="1" key="1">
    <citation type="submission" date="2024-12" db="EMBL/GenBank/DDBJ databases">
        <authorList>
            <person name="Wu N."/>
        </authorList>
    </citation>
    <scope>NUCLEOTIDE SEQUENCE</scope>
    <source>
        <strain evidence="1">P15</strain>
    </source>
</reference>
<dbReference type="Proteomes" id="UP001631969">
    <property type="component" value="Unassembled WGS sequence"/>
</dbReference>
<evidence type="ECO:0000313" key="2">
    <source>
        <dbReference type="Proteomes" id="UP001631969"/>
    </source>
</evidence>
<organism evidence="1 2">
    <name type="scientific">Paenibacillus mesotrionivorans</name>
    <dbReference type="NCBI Taxonomy" id="3160968"/>
    <lineage>
        <taxon>Bacteria</taxon>
        <taxon>Bacillati</taxon>
        <taxon>Bacillota</taxon>
        <taxon>Bacilli</taxon>
        <taxon>Bacillales</taxon>
        <taxon>Paenibacillaceae</taxon>
        <taxon>Paenibacillus</taxon>
    </lineage>
</organism>